<evidence type="ECO:0000313" key="3">
    <source>
        <dbReference type="Proteomes" id="UP000183940"/>
    </source>
</evidence>
<protein>
    <submittedName>
        <fullName evidence="2">Stress protein</fullName>
    </submittedName>
</protein>
<gene>
    <name evidence="2" type="ORF">BI308_04850</name>
</gene>
<dbReference type="Gene3D" id="2.60.60.30">
    <property type="entry name" value="sav2460 like domains"/>
    <property type="match status" value="1"/>
</dbReference>
<name>A0A1L9QVP1_9CYAN</name>
<feature type="domain" description="TerD" evidence="1">
    <location>
        <begin position="1"/>
        <end position="197"/>
    </location>
</feature>
<dbReference type="Pfam" id="PF02342">
    <property type="entry name" value="TerD"/>
    <property type="match status" value="1"/>
</dbReference>
<dbReference type="Proteomes" id="UP000183940">
    <property type="component" value="Unassembled WGS sequence"/>
</dbReference>
<dbReference type="PANTHER" id="PTHR32097">
    <property type="entry name" value="CAMP-BINDING PROTEIN 1-RELATED"/>
    <property type="match status" value="1"/>
</dbReference>
<organism evidence="2 3">
    <name type="scientific">Roseofilum reptotaenium AO1-A</name>
    <dbReference type="NCBI Taxonomy" id="1925591"/>
    <lineage>
        <taxon>Bacteria</taxon>
        <taxon>Bacillati</taxon>
        <taxon>Cyanobacteriota</taxon>
        <taxon>Cyanophyceae</taxon>
        <taxon>Desertifilales</taxon>
        <taxon>Desertifilaceae</taxon>
        <taxon>Roseofilum</taxon>
    </lineage>
</organism>
<dbReference type="InterPro" id="IPR051324">
    <property type="entry name" value="Stress/Tellurium_Resist"/>
</dbReference>
<comment type="caution">
    <text evidence="2">The sequence shown here is derived from an EMBL/GenBank/DDBJ whole genome shotgun (WGS) entry which is preliminary data.</text>
</comment>
<dbReference type="PANTHER" id="PTHR32097:SF17">
    <property type="entry name" value="CAMP-BINDING PROTEIN 1-RELATED"/>
    <property type="match status" value="1"/>
</dbReference>
<dbReference type="AlphaFoldDB" id="A0A1L9QVP1"/>
<evidence type="ECO:0000313" key="2">
    <source>
        <dbReference type="EMBL" id="OJJ26706.1"/>
    </source>
</evidence>
<dbReference type="STRING" id="1925591.BI308_04850"/>
<dbReference type="EMBL" id="MLAW01000005">
    <property type="protein sequence ID" value="OJJ26706.1"/>
    <property type="molecule type" value="Genomic_DNA"/>
</dbReference>
<accession>A0A1L9QVP1</accession>
<dbReference type="CDD" id="cd06974">
    <property type="entry name" value="TerD_like"/>
    <property type="match status" value="1"/>
</dbReference>
<keyword evidence="3" id="KW-1185">Reference proteome</keyword>
<dbReference type="InterPro" id="IPR003325">
    <property type="entry name" value="TerD"/>
</dbReference>
<reference evidence="2" key="1">
    <citation type="submission" date="2016-10" db="EMBL/GenBank/DDBJ databases">
        <title>CRISPR-Cas defence system in Roseofilum reptotaenium: evidence of a bacteriophage-cyanobacterium arms race in the coral black band disease.</title>
        <authorList>
            <person name="Buerger P."/>
            <person name="Wood-Charlson E.M."/>
            <person name="Weynberg K.D."/>
            <person name="Willis B."/>
            <person name="Van Oppen M.J."/>
        </authorList>
    </citation>
    <scope>NUCLEOTIDE SEQUENCE [LARGE SCALE GENOMIC DNA]</scope>
    <source>
        <strain evidence="2">AO1-A</strain>
    </source>
</reference>
<evidence type="ECO:0000259" key="1">
    <source>
        <dbReference type="Pfam" id="PF02342"/>
    </source>
</evidence>
<sequence length="198" mass="21955">MGINLEKGQRISLEKIAPGLKSLLCGLGWDVVESKGLLGILKKEANLDLDASVICLDDQDKLKGVTDLVYFGNLRHSSGAVTHLGDNLTGEGEGDDEQILVSLDQLPPGIKKLVFVVNIYECLSRKQEFSQVKNAFVRLVNRSNNQEIARYNLSGSNYAGMTGMIMAEVYLQDGQWQMAAKGEGFRVKNLQEIIQYYR</sequence>
<proteinExistence type="predicted"/>